<dbReference type="AlphaFoldDB" id="A0A8H7TTI9"/>
<dbReference type="Pfam" id="PF05057">
    <property type="entry name" value="DUF676"/>
    <property type="match status" value="1"/>
</dbReference>
<comment type="caution">
    <text evidence="10">The sequence shown here is derived from an EMBL/GenBank/DDBJ whole genome shotgun (WGS) entry which is preliminary data.</text>
</comment>
<dbReference type="GO" id="GO:0005739">
    <property type="term" value="C:mitochondrion"/>
    <property type="evidence" value="ECO:0007669"/>
    <property type="project" value="UniProtKB-SubCell"/>
</dbReference>
<evidence type="ECO:0000256" key="6">
    <source>
        <dbReference type="ARBA" id="ARBA00023128"/>
    </source>
</evidence>
<organism evidence="10 11">
    <name type="scientific">Bionectria ochroleuca</name>
    <name type="common">Gliocladium roseum</name>
    <dbReference type="NCBI Taxonomy" id="29856"/>
    <lineage>
        <taxon>Eukaryota</taxon>
        <taxon>Fungi</taxon>
        <taxon>Dikarya</taxon>
        <taxon>Ascomycota</taxon>
        <taxon>Pezizomycotina</taxon>
        <taxon>Sordariomycetes</taxon>
        <taxon>Hypocreomycetidae</taxon>
        <taxon>Hypocreales</taxon>
        <taxon>Bionectriaceae</taxon>
        <taxon>Clonostachys</taxon>
    </lineage>
</organism>
<keyword evidence="6" id="KW-0496">Mitochondrion</keyword>
<dbReference type="GO" id="GO:0005783">
    <property type="term" value="C:endoplasmic reticulum"/>
    <property type="evidence" value="ECO:0007669"/>
    <property type="project" value="UniProtKB-SubCell"/>
</dbReference>
<feature type="domain" description="Ubiquitin-like" evidence="9">
    <location>
        <begin position="971"/>
        <end position="1009"/>
    </location>
</feature>
<dbReference type="EMBL" id="JADCTT010000002">
    <property type="protein sequence ID" value="KAF9756359.1"/>
    <property type="molecule type" value="Genomic_DNA"/>
</dbReference>
<feature type="region of interest" description="Disordered" evidence="8">
    <location>
        <begin position="1006"/>
        <end position="1043"/>
    </location>
</feature>
<feature type="domain" description="Ubiquitin-like" evidence="9">
    <location>
        <begin position="863"/>
        <end position="923"/>
    </location>
</feature>
<dbReference type="PANTHER" id="PTHR48182">
    <property type="entry name" value="PROTEIN SERAC1"/>
    <property type="match status" value="1"/>
</dbReference>
<dbReference type="SUPFAM" id="SSF53474">
    <property type="entry name" value="alpha/beta-Hydrolases"/>
    <property type="match status" value="1"/>
</dbReference>
<comment type="subcellular location">
    <subcellularLocation>
        <location evidence="2">Endoplasmic reticulum</location>
    </subcellularLocation>
    <subcellularLocation>
        <location evidence="3">Membrane</location>
    </subcellularLocation>
    <subcellularLocation>
        <location evidence="1">Mitochondrion</location>
    </subcellularLocation>
</comment>
<dbReference type="InterPro" id="IPR007751">
    <property type="entry name" value="DUF676_lipase-like"/>
</dbReference>
<evidence type="ECO:0000256" key="2">
    <source>
        <dbReference type="ARBA" id="ARBA00004240"/>
    </source>
</evidence>
<evidence type="ECO:0000313" key="11">
    <source>
        <dbReference type="Proteomes" id="UP000616885"/>
    </source>
</evidence>
<sequence>MPELRRKGEHSLTDSRRSMTLSFTDIFRGRSRRVAKDLEPHTRSSQTSASSRDRANLPPTENSTRPPSSCSIVPPAFETGKIGLFITHPADHSGCIEAQADADIVAVHGLGGSINRTWGETRSSLERLLPSSLPSSRLLAYGYDSALAFSKPSSGLDNCATDLLLRLRAIRKRTQAGKRPLIFIAHDLGGVIVKKALILAEDDPQKYWNITKYVKGIVFIGTPHRDSVEEPLANILQHLASQARLRQGMRDSIVRNLNQNIELISDTSRRFLPLTPCLSIVSFYQEHAEASVMVPKFAATLGIIDEKTHSRHSERHDEMCHFSSSQSPEFLHLTDAVKHIIVEEEASHDSGLLGLDLLPTRHNSLRRRGSRLMNRLSKKLSESTLKISAENPGRFLHFYRDGESSRPPSAAVSTRSAANPEITVRFNGLRRLSMDTESDETFTEVLQLPKTTLIKDLGGILRARIPDIDLTGGCRDIKRYKHIDPAQVDSEWARFEAFGHEVKVTWLDVFTTPVMVTEGSSCYDKSRGLKINHRQTISSYLSQLYPSPVEARIDAVHADGTRQPFTLGTPSSAIVAGQNGTPDLRISLRRKIGNGESEKLADLPFGLQRFPIFDVKPFRDRLPASVVAQGGAFVPVNSEIETVKLGFQCNASKRFLIRFLVKGEGAVAGELAVSDQGLDVVSWNKNISHDRSAVIPDPDWFGTEQAVPEITCSSFNDERDSGFSSQDSEEDSISQDKVEQQQKPSQVHMQIIPKLDVGYHYACTTRNIAKQELSGNGKFVPERSQKIFTTYLPDVPSGTRQLDVLKTPEEQGLYFGDSIHVKDFRKKLPPRFKTIRDLFAECPIRGQPKDSIDLSLTSMEWSYRIFAKTVTGQAIPLDVFGQTTVYQLKIWLHEKEGTAIEDQRLIFAGILLQDDACVCDYDIPKVFLNSEKRPPLWAHIQLVQREVLEPVTAIFMYQGKMYTTDDRCFLIISLKQYIQEQFGIPIEDQRIANGYKELKDGDTISSENVYQVSTTSDGGERPPKSTDPEAAHEHGSQINPNDMRSWDIANSKIVTLSLLDPDTFTETTGLELPEIPGTKPKAAPSAGGYYTSTAGFPPSFGYEKWLQWRDWGEPDPWAEMSDDETEPDDETSSEEDGDIDTPPAKPEPLLGPPLMVTDIDDSTPPLNYESPITVL</sequence>
<dbReference type="InterPro" id="IPR000626">
    <property type="entry name" value="Ubiquitin-like_dom"/>
</dbReference>
<evidence type="ECO:0000256" key="7">
    <source>
        <dbReference type="ARBA" id="ARBA00023136"/>
    </source>
</evidence>
<evidence type="ECO:0000256" key="5">
    <source>
        <dbReference type="ARBA" id="ARBA00022824"/>
    </source>
</evidence>
<dbReference type="SMART" id="SM00213">
    <property type="entry name" value="UBQ"/>
    <property type="match status" value="1"/>
</dbReference>
<dbReference type="InterPro" id="IPR029058">
    <property type="entry name" value="AB_hydrolase_fold"/>
</dbReference>
<evidence type="ECO:0000256" key="1">
    <source>
        <dbReference type="ARBA" id="ARBA00004173"/>
    </source>
</evidence>
<feature type="compositionally biased region" description="Basic and acidic residues" evidence="8">
    <location>
        <begin position="1018"/>
        <end position="1035"/>
    </location>
</feature>
<feature type="compositionally biased region" description="Polar residues" evidence="8">
    <location>
        <begin position="59"/>
        <end position="71"/>
    </location>
</feature>
<proteinExistence type="inferred from homology"/>
<name>A0A8H7TTI9_BIOOC</name>
<feature type="region of interest" description="Disordered" evidence="8">
    <location>
        <begin position="1067"/>
        <end position="1086"/>
    </location>
</feature>
<feature type="compositionally biased region" description="Polar residues" evidence="8">
    <location>
        <begin position="1006"/>
        <end position="1017"/>
    </location>
</feature>
<keyword evidence="5" id="KW-0256">Endoplasmic reticulum</keyword>
<gene>
    <name evidence="10" type="ORF">IM811_007303</name>
</gene>
<feature type="region of interest" description="Disordered" evidence="8">
    <location>
        <begin position="1113"/>
        <end position="1175"/>
    </location>
</feature>
<evidence type="ECO:0000256" key="3">
    <source>
        <dbReference type="ARBA" id="ARBA00004370"/>
    </source>
</evidence>
<feature type="compositionally biased region" description="Acidic residues" evidence="8">
    <location>
        <begin position="1120"/>
        <end position="1139"/>
    </location>
</feature>
<comment type="similarity">
    <text evidence="4">Belongs to the putative lipase ROG1 family.</text>
</comment>
<feature type="region of interest" description="Disordered" evidence="8">
    <location>
        <begin position="32"/>
        <end position="72"/>
    </location>
</feature>
<dbReference type="Gene3D" id="3.10.20.90">
    <property type="entry name" value="Phosphatidylinositol 3-kinase Catalytic Subunit, Chain A, domain 1"/>
    <property type="match status" value="2"/>
</dbReference>
<feature type="region of interest" description="Disordered" evidence="8">
    <location>
        <begin position="718"/>
        <end position="747"/>
    </location>
</feature>
<dbReference type="GO" id="GO:0016020">
    <property type="term" value="C:membrane"/>
    <property type="evidence" value="ECO:0007669"/>
    <property type="project" value="UniProtKB-SubCell"/>
</dbReference>
<dbReference type="SUPFAM" id="SSF54236">
    <property type="entry name" value="Ubiquitin-like"/>
    <property type="match status" value="2"/>
</dbReference>
<dbReference type="PROSITE" id="PS50053">
    <property type="entry name" value="UBIQUITIN_2"/>
    <property type="match status" value="2"/>
</dbReference>
<dbReference type="InterPro" id="IPR029071">
    <property type="entry name" value="Ubiquitin-like_domsf"/>
</dbReference>
<dbReference type="Pfam" id="PF00240">
    <property type="entry name" value="ubiquitin"/>
    <property type="match status" value="1"/>
</dbReference>
<protein>
    <recommendedName>
        <fullName evidence="9">Ubiquitin-like domain-containing protein</fullName>
    </recommendedName>
</protein>
<dbReference type="PANTHER" id="PTHR48182:SF2">
    <property type="entry name" value="PROTEIN SERAC1"/>
    <property type="match status" value="1"/>
</dbReference>
<dbReference type="CDD" id="cd17039">
    <property type="entry name" value="Ubl_ubiquitin_like"/>
    <property type="match status" value="1"/>
</dbReference>
<dbReference type="Proteomes" id="UP000616885">
    <property type="component" value="Unassembled WGS sequence"/>
</dbReference>
<dbReference type="Gene3D" id="3.40.50.1820">
    <property type="entry name" value="alpha/beta hydrolase"/>
    <property type="match status" value="1"/>
</dbReference>
<evidence type="ECO:0000256" key="4">
    <source>
        <dbReference type="ARBA" id="ARBA00007920"/>
    </source>
</evidence>
<evidence type="ECO:0000259" key="9">
    <source>
        <dbReference type="PROSITE" id="PS50053"/>
    </source>
</evidence>
<dbReference type="InterPro" id="IPR052374">
    <property type="entry name" value="SERAC1"/>
</dbReference>
<evidence type="ECO:0000256" key="8">
    <source>
        <dbReference type="SAM" id="MobiDB-lite"/>
    </source>
</evidence>
<evidence type="ECO:0000313" key="10">
    <source>
        <dbReference type="EMBL" id="KAF9756359.1"/>
    </source>
</evidence>
<accession>A0A8H7TTI9</accession>
<keyword evidence="7" id="KW-0472">Membrane</keyword>
<reference evidence="10" key="1">
    <citation type="submission" date="2020-10" db="EMBL/GenBank/DDBJ databases">
        <title>High-Quality Genome Resource of Clonostachys rosea strain S41 by Oxford Nanopore Long-Read Sequencing.</title>
        <authorList>
            <person name="Wang H."/>
        </authorList>
    </citation>
    <scope>NUCLEOTIDE SEQUENCE</scope>
    <source>
        <strain evidence="10">S41</strain>
    </source>
</reference>